<dbReference type="Proteomes" id="UP000028547">
    <property type="component" value="Unassembled WGS sequence"/>
</dbReference>
<accession>A0A084STF0</accession>
<dbReference type="RefSeq" id="WP_043397616.1">
    <property type="nucleotide sequence ID" value="NZ_JPMI01000131.1"/>
</dbReference>
<feature type="domain" description="DUF5916" evidence="1">
    <location>
        <begin position="231"/>
        <end position="334"/>
    </location>
</feature>
<dbReference type="EMBL" id="JPMI01000131">
    <property type="protein sequence ID" value="KFA91735.1"/>
    <property type="molecule type" value="Genomic_DNA"/>
</dbReference>
<gene>
    <name evidence="2" type="ORF">Q664_20105</name>
</gene>
<organism evidence="2 3">
    <name type="scientific">Archangium violaceum Cb vi76</name>
    <dbReference type="NCBI Taxonomy" id="1406225"/>
    <lineage>
        <taxon>Bacteria</taxon>
        <taxon>Pseudomonadati</taxon>
        <taxon>Myxococcota</taxon>
        <taxon>Myxococcia</taxon>
        <taxon>Myxococcales</taxon>
        <taxon>Cystobacterineae</taxon>
        <taxon>Archangiaceae</taxon>
        <taxon>Archangium</taxon>
    </lineage>
</organism>
<dbReference type="InterPro" id="IPR045670">
    <property type="entry name" value="DUF5916"/>
</dbReference>
<evidence type="ECO:0000259" key="1">
    <source>
        <dbReference type="Pfam" id="PF19313"/>
    </source>
</evidence>
<dbReference type="Pfam" id="PF19313">
    <property type="entry name" value="DUF5916"/>
    <property type="match status" value="2"/>
</dbReference>
<reference evidence="2 3" key="1">
    <citation type="submission" date="2014-07" db="EMBL/GenBank/DDBJ databases">
        <title>Draft Genome Sequence of Gephyronic Acid Producer, Cystobacter violaceus Strain Cb vi76.</title>
        <authorList>
            <person name="Stevens D.C."/>
            <person name="Young J."/>
            <person name="Carmichael R."/>
            <person name="Tan J."/>
            <person name="Taylor R.E."/>
        </authorList>
    </citation>
    <scope>NUCLEOTIDE SEQUENCE [LARGE SCALE GENOMIC DNA]</scope>
    <source>
        <strain evidence="2 3">Cb vi76</strain>
    </source>
</reference>
<dbReference type="SUPFAM" id="SSF49344">
    <property type="entry name" value="CBD9-like"/>
    <property type="match status" value="1"/>
</dbReference>
<dbReference type="Gene3D" id="2.60.40.1190">
    <property type="match status" value="1"/>
</dbReference>
<evidence type="ECO:0000313" key="3">
    <source>
        <dbReference type="Proteomes" id="UP000028547"/>
    </source>
</evidence>
<feature type="domain" description="DUF5916" evidence="1">
    <location>
        <begin position="495"/>
        <end position="834"/>
    </location>
</feature>
<dbReference type="AlphaFoldDB" id="A0A084STF0"/>
<name>A0A084STF0_9BACT</name>
<protein>
    <recommendedName>
        <fullName evidence="1">DUF5916 domain-containing protein</fullName>
    </recommendedName>
</protein>
<comment type="caution">
    <text evidence="2">The sequence shown here is derived from an EMBL/GenBank/DDBJ whole genome shotgun (WGS) entry which is preliminary data.</text>
</comment>
<evidence type="ECO:0000313" key="2">
    <source>
        <dbReference type="EMBL" id="KFA91735.1"/>
    </source>
</evidence>
<proteinExistence type="predicted"/>
<dbReference type="CDD" id="cd09618">
    <property type="entry name" value="CBM9_like_2"/>
    <property type="match status" value="1"/>
</dbReference>
<sequence length="836" mass="90691">MRGLALVLAVAWAAPVQAREELGPEVEGFEALRTREPPRVDGRLDEEAWRQAPVFDRFHQSFPEPDAAPSERTEVRVLYDDGNLYVGVRCFDGEPAAIRAPLGRRDELPMSDVVRVMVDSLRDRRSGLVFAVNAGGTLADARITQDTRTDTAWDGIWEGASSVDGLGWSAELRIPLRLLRFPEAGEQRWGFHVRRELARTHEILESVPLPRDVNALVSRFAELRALKELRPPRQMLVLPYVALRSVREGVGPLGPSADVGVDVQAGLTSNLSLTLTVNPDFGQVEADQLLYNPTRVELYFPEKRPFFLDGLELFEPLVDDELPEQSLLYSRRMGLELPLLGAVKLSGSVTENVQVAVLDAVVAGEAGTGEEEPLDTSVRFLPWRPLHLAPGHTLPGRVGPPTNFLAGVVRARVSEAATVGGSVALATPLRPDCEPEDAELEGCTARGGQAATLDMALRSGSGDYVLAAQLSGSRVTGGPAGGRLLADGTLLRSGDMGYGLRVSGGKEGGEPWRLRLGYGLTSPRLNLNPTGFQPMHNEQLLLVNPELVGIDWHGLPEVAVGVNAQQRWSADGRHLALGTRAQVEARVVLPDSSAGDCYVGLETARQDLFEVVGAGVALQRPSFVFGSCAYTTDLSRPLSLEAVVYADRLVGVPARNWSTGQNVSLGGTWMPLPQLSTTLSLSFENASDGPRWLDSSPEGLHRFGDLVPRFVGVTLRQLVVLSPTLTLQAHAQLYSGYGRYDRFFEVVGEPGARLRLADLREVPLTGENPAFHTAALNINLVLRWEYALGSTLFVVYARSQESLARPGVPVSFTLLPEGLLEGSHSDALMVKLSYAL</sequence>